<dbReference type="InterPro" id="IPR002659">
    <property type="entry name" value="Glyco_trans_31"/>
</dbReference>
<keyword evidence="9 13" id="KW-1133">Transmembrane helix</keyword>
<dbReference type="AlphaFoldDB" id="A0AAW0JML4"/>
<comment type="subcellular location">
    <subcellularLocation>
        <location evidence="2 13">Golgi apparatus membrane</location>
        <topology evidence="2 13">Single-pass type II membrane protein</topology>
    </subcellularLocation>
</comment>
<dbReference type="EMBL" id="PKMF04000507">
    <property type="protein sequence ID" value="KAK7828273.1"/>
    <property type="molecule type" value="Genomic_DNA"/>
</dbReference>
<keyword evidence="16" id="KW-1185">Reference proteome</keyword>
<evidence type="ECO:0000256" key="5">
    <source>
        <dbReference type="ARBA" id="ARBA00022676"/>
    </source>
</evidence>
<dbReference type="PANTHER" id="PTHR11214:SF74">
    <property type="entry name" value="HYDROXYPROLINE O-GALACTOSYLTRANSFERASE HPGT1"/>
    <property type="match status" value="1"/>
</dbReference>
<evidence type="ECO:0000256" key="10">
    <source>
        <dbReference type="ARBA" id="ARBA00023034"/>
    </source>
</evidence>
<keyword evidence="12 13" id="KW-0464">Manganese</keyword>
<accession>A0AAW0JML4</accession>
<feature type="domain" description="DUF4094" evidence="14">
    <location>
        <begin position="18"/>
        <end position="94"/>
    </location>
</feature>
<evidence type="ECO:0000313" key="16">
    <source>
        <dbReference type="Proteomes" id="UP000237347"/>
    </source>
</evidence>
<evidence type="ECO:0000256" key="9">
    <source>
        <dbReference type="ARBA" id="ARBA00022989"/>
    </source>
</evidence>
<keyword evidence="10 13" id="KW-0333">Golgi apparatus</keyword>
<evidence type="ECO:0000256" key="8">
    <source>
        <dbReference type="ARBA" id="ARBA00022968"/>
    </source>
</evidence>
<dbReference type="EC" id="2.4.1.-" evidence="13"/>
<evidence type="ECO:0000256" key="4">
    <source>
        <dbReference type="ARBA" id="ARBA00008661"/>
    </source>
</evidence>
<evidence type="ECO:0000256" key="1">
    <source>
        <dbReference type="ARBA" id="ARBA00001936"/>
    </source>
</evidence>
<dbReference type="PANTHER" id="PTHR11214">
    <property type="entry name" value="BETA-1,3-N-ACETYLGLUCOSAMINYLTRANSFERASE"/>
    <property type="match status" value="1"/>
</dbReference>
<evidence type="ECO:0000256" key="6">
    <source>
        <dbReference type="ARBA" id="ARBA00022679"/>
    </source>
</evidence>
<feature type="transmembrane region" description="Helical" evidence="13">
    <location>
        <begin position="21"/>
        <end position="40"/>
    </location>
</feature>
<evidence type="ECO:0000256" key="3">
    <source>
        <dbReference type="ARBA" id="ARBA00004922"/>
    </source>
</evidence>
<proteinExistence type="inferred from homology"/>
<keyword evidence="5 13" id="KW-0328">Glycosyltransferase</keyword>
<protein>
    <recommendedName>
        <fullName evidence="13">Hexosyltransferase</fullName>
        <ecNumber evidence="13">2.4.1.-</ecNumber>
    </recommendedName>
</protein>
<keyword evidence="7 13" id="KW-0812">Transmembrane</keyword>
<name>A0AAW0JML4_QUESU</name>
<sequence length="322" mass="36469">MHGKGSNTRLSTMSSRSRIPTLLLFMFSTFASIYVAGRLWQDSQNRVYLIKELDRITGLGKTAISVDDTLKIIACREQHKKLSALEMELAAARQEGFASSRSTGANEITSKKRPLVVIGIFTRFGRRNNRDAIRKAWMGTGAALKKMENNKGIVARFVIGRSANRGDSSDKSVDIESRQNNDFIILDNHVEADEELPKKTKLFFAHAADKWDAEFYAKVNDDVYVNIDALGTTLATHLDKPRVYIGCMKSGEVFSEPNHKWYEPDWWKFGDKKSYFRHASGELYVISQALAKFISINRSILRTYAHDDVSAGSWSYMCRCLI</sequence>
<keyword evidence="11 13" id="KW-0472">Membrane</keyword>
<comment type="similarity">
    <text evidence="4 13">Belongs to the glycosyltransferase 31 family.</text>
</comment>
<comment type="caution">
    <text evidence="15">The sequence shown here is derived from an EMBL/GenBank/DDBJ whole genome shotgun (WGS) entry which is preliminary data.</text>
</comment>
<organism evidence="15 16">
    <name type="scientific">Quercus suber</name>
    <name type="common">Cork oak</name>
    <dbReference type="NCBI Taxonomy" id="58331"/>
    <lineage>
        <taxon>Eukaryota</taxon>
        <taxon>Viridiplantae</taxon>
        <taxon>Streptophyta</taxon>
        <taxon>Embryophyta</taxon>
        <taxon>Tracheophyta</taxon>
        <taxon>Spermatophyta</taxon>
        <taxon>Magnoliopsida</taxon>
        <taxon>eudicotyledons</taxon>
        <taxon>Gunneridae</taxon>
        <taxon>Pentapetalae</taxon>
        <taxon>rosids</taxon>
        <taxon>fabids</taxon>
        <taxon>Fagales</taxon>
        <taxon>Fagaceae</taxon>
        <taxon>Quercus</taxon>
    </lineage>
</organism>
<evidence type="ECO:0000256" key="12">
    <source>
        <dbReference type="ARBA" id="ARBA00023211"/>
    </source>
</evidence>
<dbReference type="Gene3D" id="3.90.550.50">
    <property type="match status" value="1"/>
</dbReference>
<evidence type="ECO:0000259" key="14">
    <source>
        <dbReference type="Pfam" id="PF13334"/>
    </source>
</evidence>
<dbReference type="Pfam" id="PF13334">
    <property type="entry name" value="DUF4094"/>
    <property type="match status" value="1"/>
</dbReference>
<evidence type="ECO:0000256" key="2">
    <source>
        <dbReference type="ARBA" id="ARBA00004323"/>
    </source>
</evidence>
<evidence type="ECO:0000256" key="7">
    <source>
        <dbReference type="ARBA" id="ARBA00022692"/>
    </source>
</evidence>
<keyword evidence="8 13" id="KW-0735">Signal-anchor</keyword>
<dbReference type="InterPro" id="IPR025298">
    <property type="entry name" value="DUF4094"/>
</dbReference>
<dbReference type="GO" id="GO:0000139">
    <property type="term" value="C:Golgi membrane"/>
    <property type="evidence" value="ECO:0007669"/>
    <property type="project" value="UniProtKB-SubCell"/>
</dbReference>
<dbReference type="GO" id="GO:0008378">
    <property type="term" value="F:galactosyltransferase activity"/>
    <property type="evidence" value="ECO:0007669"/>
    <property type="project" value="TreeGrafter"/>
</dbReference>
<comment type="pathway">
    <text evidence="3">Protein modification; protein glycosylation.</text>
</comment>
<evidence type="ECO:0000256" key="11">
    <source>
        <dbReference type="ARBA" id="ARBA00023136"/>
    </source>
</evidence>
<gene>
    <name evidence="15" type="primary">HPTG1_0</name>
    <name evidence="15" type="ORF">CFP56_030446</name>
</gene>
<keyword evidence="6" id="KW-0808">Transferase</keyword>
<dbReference type="Proteomes" id="UP000237347">
    <property type="component" value="Unassembled WGS sequence"/>
</dbReference>
<evidence type="ECO:0000313" key="15">
    <source>
        <dbReference type="EMBL" id="KAK7828273.1"/>
    </source>
</evidence>
<evidence type="ECO:0000256" key="13">
    <source>
        <dbReference type="RuleBase" id="RU363063"/>
    </source>
</evidence>
<comment type="cofactor">
    <cofactor evidence="1 13">
        <name>Mn(2+)</name>
        <dbReference type="ChEBI" id="CHEBI:29035"/>
    </cofactor>
</comment>
<dbReference type="Pfam" id="PF01762">
    <property type="entry name" value="Galactosyl_T"/>
    <property type="match status" value="1"/>
</dbReference>
<reference evidence="15 16" key="1">
    <citation type="journal article" date="2018" name="Sci. Data">
        <title>The draft genome sequence of cork oak.</title>
        <authorList>
            <person name="Ramos A.M."/>
            <person name="Usie A."/>
            <person name="Barbosa P."/>
            <person name="Barros P.M."/>
            <person name="Capote T."/>
            <person name="Chaves I."/>
            <person name="Simoes F."/>
            <person name="Abreu I."/>
            <person name="Carrasquinho I."/>
            <person name="Faro C."/>
            <person name="Guimaraes J.B."/>
            <person name="Mendonca D."/>
            <person name="Nobrega F."/>
            <person name="Rodrigues L."/>
            <person name="Saibo N.J.M."/>
            <person name="Varela M.C."/>
            <person name="Egas C."/>
            <person name="Matos J."/>
            <person name="Miguel C.M."/>
            <person name="Oliveira M.M."/>
            <person name="Ricardo C.P."/>
            <person name="Goncalves S."/>
        </authorList>
    </citation>
    <scope>NUCLEOTIDE SEQUENCE [LARGE SCALE GENOMIC DNA]</scope>
    <source>
        <strain evidence="16">cv. HL8</strain>
    </source>
</reference>